<proteinExistence type="predicted"/>
<sequence length="264" mass="29120">MLSWQSNRILCMEKFAVVGDLHGNLGWCRHVIKAAAREGISTIFQVGDAGFCWPGRDKFRFDAKLSRLLIDRDIRLIFIAGNHDNHDELEALEVGSEGLAKLREGIFLLPRGGRINHAGLTIGGLGGAYSIDRKWRTEGADWWAQEEVQPDDVAKLAAGGPVDVLFTHDVPDFVTMKSELDLPVEESARADVSRVLLTGAILATRPRHVFCGHWHMRKIAEVDVPYGSLRVDVLHQDGSRWGNAVQVACSGGLPLTIEPLEIVS</sequence>
<dbReference type="Pfam" id="PF00149">
    <property type="entry name" value="Metallophos"/>
    <property type="match status" value="1"/>
</dbReference>
<dbReference type="InterPro" id="IPR029052">
    <property type="entry name" value="Metallo-depent_PP-like"/>
</dbReference>
<dbReference type="Proteomes" id="UP000010729">
    <property type="component" value="Unassembled WGS sequence"/>
</dbReference>
<dbReference type="AlphaFoldDB" id="N1UYB1"/>
<dbReference type="Gene3D" id="3.60.21.10">
    <property type="match status" value="1"/>
</dbReference>
<name>N1UYB1_9MICC</name>
<dbReference type="InterPro" id="IPR004843">
    <property type="entry name" value="Calcineurin-like_PHP"/>
</dbReference>
<evidence type="ECO:0000313" key="2">
    <source>
        <dbReference type="EMBL" id="EMY34055.1"/>
    </source>
</evidence>
<reference evidence="2 3" key="1">
    <citation type="journal article" date="2013" name="Genome Announc.">
        <title>Draft Genome Sequence of Arthrobacter crystallopoietes Strain BAB-32, Revealing Genes for Bioremediation.</title>
        <authorList>
            <person name="Joshi M.N."/>
            <person name="Pandit A.S."/>
            <person name="Sharma A."/>
            <person name="Pandya R.V."/>
            <person name="Desai S.M."/>
            <person name="Saxena A.K."/>
            <person name="Bagatharia S.B."/>
        </authorList>
    </citation>
    <scope>NUCLEOTIDE SEQUENCE [LARGE SCALE GENOMIC DNA]</scope>
    <source>
        <strain evidence="2 3">BAB-32</strain>
    </source>
</reference>
<evidence type="ECO:0000259" key="1">
    <source>
        <dbReference type="Pfam" id="PF00149"/>
    </source>
</evidence>
<keyword evidence="3" id="KW-1185">Reference proteome</keyword>
<dbReference type="SUPFAM" id="SSF56300">
    <property type="entry name" value="Metallo-dependent phosphatases"/>
    <property type="match status" value="1"/>
</dbReference>
<dbReference type="GO" id="GO:0016787">
    <property type="term" value="F:hydrolase activity"/>
    <property type="evidence" value="ECO:0007669"/>
    <property type="project" value="InterPro"/>
</dbReference>
<feature type="domain" description="Calcineurin-like phosphoesterase" evidence="1">
    <location>
        <begin position="14"/>
        <end position="216"/>
    </location>
</feature>
<gene>
    <name evidence="2" type="ORF">D477_011571</name>
</gene>
<comment type="caution">
    <text evidence="2">The sequence shown here is derived from an EMBL/GenBank/DDBJ whole genome shotgun (WGS) entry which is preliminary data.</text>
</comment>
<evidence type="ECO:0000313" key="3">
    <source>
        <dbReference type="Proteomes" id="UP000010729"/>
    </source>
</evidence>
<accession>N1UYB1</accession>
<dbReference type="CDD" id="cd00838">
    <property type="entry name" value="MPP_superfamily"/>
    <property type="match status" value="1"/>
</dbReference>
<protein>
    <submittedName>
        <fullName evidence="2">Metallophosphoesterase</fullName>
    </submittedName>
</protein>
<organism evidence="2 3">
    <name type="scientific">Arthrobacter crystallopoietes BAB-32</name>
    <dbReference type="NCBI Taxonomy" id="1246476"/>
    <lineage>
        <taxon>Bacteria</taxon>
        <taxon>Bacillati</taxon>
        <taxon>Actinomycetota</taxon>
        <taxon>Actinomycetes</taxon>
        <taxon>Micrococcales</taxon>
        <taxon>Micrococcaceae</taxon>
        <taxon>Crystallibacter</taxon>
    </lineage>
</organism>
<dbReference type="EMBL" id="ANPE02000135">
    <property type="protein sequence ID" value="EMY34055.1"/>
    <property type="molecule type" value="Genomic_DNA"/>
</dbReference>